<evidence type="ECO:0000259" key="2">
    <source>
        <dbReference type="Pfam" id="PF14257"/>
    </source>
</evidence>
<organism evidence="3 4">
    <name type="scientific">Leptonema illini</name>
    <dbReference type="NCBI Taxonomy" id="183"/>
    <lineage>
        <taxon>Bacteria</taxon>
        <taxon>Pseudomonadati</taxon>
        <taxon>Spirochaetota</taxon>
        <taxon>Spirochaetia</taxon>
        <taxon>Leptospirales</taxon>
        <taxon>Leptospiraceae</taxon>
        <taxon>Leptonema</taxon>
    </lineage>
</organism>
<proteinExistence type="predicted"/>
<comment type="caution">
    <text evidence="3">The sequence shown here is derived from an EMBL/GenBank/DDBJ whole genome shotgun (WGS) entry which is preliminary data.</text>
</comment>
<sequence length="286" mass="32032">MKTDQGLWKRLALYGMLAMGWLFVIQLFYRSVTSDGIVTAAVDTGIFEGSRKNYASYKKDVQMDSGPSGASEKYEKIARLSSATSTFDEDRQRLYQLIAEEKGVIQFESLEGLRGRRVYYLSAGVPPEAFDTTVDKLQAIADSTGISIQKTDKTSEYLALLERRASLEKTRASLAALKAKGGSMDEFLKLENRLLEIDEQLQDANLSIGQFNAENEFCTVQFSLREKEGLSTRRIYHIVKDSVIWTVALSAMLLFFGTLAAIGIWILLLLKERLPDIIKKRPGSSP</sequence>
<feature type="transmembrane region" description="Helical" evidence="1">
    <location>
        <begin position="12"/>
        <end position="29"/>
    </location>
</feature>
<dbReference type="Pfam" id="PF14257">
    <property type="entry name" value="DUF4349"/>
    <property type="match status" value="1"/>
</dbReference>
<feature type="transmembrane region" description="Helical" evidence="1">
    <location>
        <begin position="243"/>
        <end position="270"/>
    </location>
</feature>
<evidence type="ECO:0000313" key="4">
    <source>
        <dbReference type="Proteomes" id="UP000460298"/>
    </source>
</evidence>
<reference evidence="3 4" key="1">
    <citation type="submission" date="2019-10" db="EMBL/GenBank/DDBJ databases">
        <title>Extracellular Electron Transfer in a Candidatus Methanoperedens spp. Enrichment Culture.</title>
        <authorList>
            <person name="Berger S."/>
            <person name="Rangel Shaw D."/>
            <person name="Berben T."/>
            <person name="In 'T Zandt M."/>
            <person name="Frank J."/>
            <person name="Reimann J."/>
            <person name="Jetten M.S.M."/>
            <person name="Welte C.U."/>
        </authorList>
    </citation>
    <scope>NUCLEOTIDE SEQUENCE [LARGE SCALE GENOMIC DNA]</scope>
    <source>
        <strain evidence="3">SB12</strain>
    </source>
</reference>
<keyword evidence="1" id="KW-1133">Transmembrane helix</keyword>
<protein>
    <submittedName>
        <fullName evidence="3">DUF4349 domain-containing protein</fullName>
    </submittedName>
</protein>
<evidence type="ECO:0000256" key="1">
    <source>
        <dbReference type="SAM" id="Phobius"/>
    </source>
</evidence>
<gene>
    <name evidence="3" type="ORF">F9K24_13530</name>
</gene>
<dbReference type="InterPro" id="IPR025645">
    <property type="entry name" value="DUF4349"/>
</dbReference>
<evidence type="ECO:0000313" key="3">
    <source>
        <dbReference type="EMBL" id="KAB2931613.1"/>
    </source>
</evidence>
<dbReference type="EMBL" id="WBUI01000013">
    <property type="protein sequence ID" value="KAB2931613.1"/>
    <property type="molecule type" value="Genomic_DNA"/>
</dbReference>
<dbReference type="Proteomes" id="UP000460298">
    <property type="component" value="Unassembled WGS sequence"/>
</dbReference>
<name>A0A833LYD0_9LEPT</name>
<dbReference type="AlphaFoldDB" id="A0A833LYD0"/>
<feature type="domain" description="DUF4349" evidence="2">
    <location>
        <begin position="78"/>
        <end position="269"/>
    </location>
</feature>
<keyword evidence="1" id="KW-0472">Membrane</keyword>
<accession>A0A833LYD0</accession>
<keyword evidence="1" id="KW-0812">Transmembrane</keyword>